<dbReference type="InParanoid" id="O26682"/>
<dbReference type="KEGG" id="mth:MTH_582"/>
<dbReference type="PATRIC" id="fig|187420.15.peg.561"/>
<gene>
    <name evidence="1" type="ordered locus">MTH_582</name>
</gene>
<keyword evidence="2" id="KW-1185">Reference proteome</keyword>
<accession>O26682</accession>
<dbReference type="EMBL" id="AE000666">
    <property type="protein sequence ID" value="AAB85088.1"/>
    <property type="molecule type" value="Genomic_DNA"/>
</dbReference>
<dbReference type="AlphaFoldDB" id="O26682"/>
<evidence type="ECO:0000313" key="2">
    <source>
        <dbReference type="Proteomes" id="UP000005223"/>
    </source>
</evidence>
<name>O26682_METTH</name>
<evidence type="ECO:0000313" key="1">
    <source>
        <dbReference type="EMBL" id="AAB85088.1"/>
    </source>
</evidence>
<dbReference type="STRING" id="187420.MTH_582"/>
<protein>
    <submittedName>
        <fullName evidence="1">Uncharacterized protein</fullName>
    </submittedName>
</protein>
<dbReference type="PIR" id="B69177">
    <property type="entry name" value="B69177"/>
</dbReference>
<dbReference type="PaxDb" id="187420-MTH_582"/>
<proteinExistence type="predicted"/>
<dbReference type="RefSeq" id="WP_010876221.1">
    <property type="nucleotide sequence ID" value="NC_000916.1"/>
</dbReference>
<reference evidence="1 2" key="1">
    <citation type="journal article" date="1997" name="J. Bacteriol.">
        <title>Complete genome sequence of Methanobacterium thermoautotrophicum deltaH: functional analysis and comparative genomics.</title>
        <authorList>
            <person name="Smith D.R."/>
            <person name="Doucette-Stamm L.A."/>
            <person name="Deloughery C."/>
            <person name="Lee H.-M."/>
            <person name="Dubois J."/>
            <person name="Aldredge T."/>
            <person name="Bashirzadeh R."/>
            <person name="Blakely D."/>
            <person name="Cook R."/>
            <person name="Gilbert K."/>
            <person name="Harrison D."/>
            <person name="Hoang L."/>
            <person name="Keagle P."/>
            <person name="Lumm W."/>
            <person name="Pothier B."/>
            <person name="Qiu D."/>
            <person name="Spadafora R."/>
            <person name="Vicare R."/>
            <person name="Wang Y."/>
            <person name="Wierzbowski J."/>
            <person name="Gibson R."/>
            <person name="Jiwani N."/>
            <person name="Caruso A."/>
            <person name="Bush D."/>
            <person name="Safer H."/>
            <person name="Patwell D."/>
            <person name="Prabhakar S."/>
            <person name="McDougall S."/>
            <person name="Shimer G."/>
            <person name="Goyal A."/>
            <person name="Pietrovski S."/>
            <person name="Church G.M."/>
            <person name="Daniels C.J."/>
            <person name="Mao J.-i."/>
            <person name="Rice P."/>
            <person name="Nolling J."/>
            <person name="Reeve J.N."/>
        </authorList>
    </citation>
    <scope>NUCLEOTIDE SEQUENCE [LARGE SCALE GENOMIC DNA]</scope>
    <source>
        <strain evidence="2">ATCC 29096 / DSM 1053 / JCM 10044 / NBRC 100330 / Delta H</strain>
    </source>
</reference>
<dbReference type="Proteomes" id="UP000005223">
    <property type="component" value="Chromosome"/>
</dbReference>
<dbReference type="HOGENOM" id="CLU_2165309_0_0_2"/>
<sequence>MGRGVADVGMLFRDRIRDSTTLKRVVLLERNPANPPLRRLNAREGLEYMAGNDFCNPHQLIRDERKTGLRRDFFMELFSRVDLYILNTIETPRESLERLRSLEHSGEVKQ</sequence>
<organism evidence="1 2">
    <name type="scientific">Methanothermobacter thermautotrophicus (strain ATCC 29096 / DSM 1053 / JCM 10044 / NBRC 100330 / Delta H)</name>
    <name type="common">Methanobacterium thermoautotrophicum</name>
    <dbReference type="NCBI Taxonomy" id="187420"/>
    <lineage>
        <taxon>Archaea</taxon>
        <taxon>Methanobacteriati</taxon>
        <taxon>Methanobacteriota</taxon>
        <taxon>Methanomada group</taxon>
        <taxon>Methanobacteria</taxon>
        <taxon>Methanobacteriales</taxon>
        <taxon>Methanobacteriaceae</taxon>
        <taxon>Methanothermobacter</taxon>
    </lineage>
</organism>
<dbReference type="EnsemblBacteria" id="AAB85088">
    <property type="protein sequence ID" value="AAB85088"/>
    <property type="gene ID" value="MTH_582"/>
</dbReference>
<dbReference type="GeneID" id="70676394"/>